<name>A0AAD5KIU6_9CRUS</name>
<dbReference type="EMBL" id="WJBH02000009">
    <property type="protein sequence ID" value="KAI9552864.1"/>
    <property type="molecule type" value="Genomic_DNA"/>
</dbReference>
<organism evidence="2 3">
    <name type="scientific">Daphnia sinensis</name>
    <dbReference type="NCBI Taxonomy" id="1820382"/>
    <lineage>
        <taxon>Eukaryota</taxon>
        <taxon>Metazoa</taxon>
        <taxon>Ecdysozoa</taxon>
        <taxon>Arthropoda</taxon>
        <taxon>Crustacea</taxon>
        <taxon>Branchiopoda</taxon>
        <taxon>Diplostraca</taxon>
        <taxon>Cladocera</taxon>
        <taxon>Anomopoda</taxon>
        <taxon>Daphniidae</taxon>
        <taxon>Daphnia</taxon>
        <taxon>Daphnia similis group</taxon>
    </lineage>
</organism>
<feature type="chain" id="PRO_5042192295" evidence="1">
    <location>
        <begin position="23"/>
        <end position="161"/>
    </location>
</feature>
<protein>
    <submittedName>
        <fullName evidence="2">Uncharacterized protein</fullName>
    </submittedName>
</protein>
<dbReference type="AlphaFoldDB" id="A0AAD5KIU6"/>
<accession>A0AAD5KIU6</accession>
<evidence type="ECO:0000313" key="2">
    <source>
        <dbReference type="EMBL" id="KAI9552864.1"/>
    </source>
</evidence>
<evidence type="ECO:0000313" key="3">
    <source>
        <dbReference type="Proteomes" id="UP000820818"/>
    </source>
</evidence>
<gene>
    <name evidence="2" type="ORF">GHT06_020748</name>
</gene>
<sequence length="161" mass="17504">MEIRGAVIVSVVMAALFANTFATYSQTSTYSAVSYSEVDSAEQKSHEATYPAGIRTAPYSNSEEEAEYVTTPYPVHFDANPVDGTVSYTTVAYSAPDYNEPQLVASTYTPPVYSPSTYTAPTLDVPIYRAPAVLPYWMRSGYAENSTADANAVSYKKTRGI</sequence>
<comment type="caution">
    <text evidence="2">The sequence shown here is derived from an EMBL/GenBank/DDBJ whole genome shotgun (WGS) entry which is preliminary data.</text>
</comment>
<reference evidence="2 3" key="1">
    <citation type="submission" date="2022-05" db="EMBL/GenBank/DDBJ databases">
        <title>A multi-omics perspective on studying reproductive biology in Daphnia sinensis.</title>
        <authorList>
            <person name="Jia J."/>
        </authorList>
    </citation>
    <scope>NUCLEOTIDE SEQUENCE [LARGE SCALE GENOMIC DNA]</scope>
    <source>
        <strain evidence="2 3">WSL</strain>
    </source>
</reference>
<evidence type="ECO:0000256" key="1">
    <source>
        <dbReference type="SAM" id="SignalP"/>
    </source>
</evidence>
<keyword evidence="3" id="KW-1185">Reference proteome</keyword>
<keyword evidence="1" id="KW-0732">Signal</keyword>
<feature type="signal peptide" evidence="1">
    <location>
        <begin position="1"/>
        <end position="22"/>
    </location>
</feature>
<dbReference type="Proteomes" id="UP000820818">
    <property type="component" value="Linkage Group LG9"/>
</dbReference>
<proteinExistence type="predicted"/>